<dbReference type="RefSeq" id="WP_043657842.1">
    <property type="nucleotide sequence ID" value="NZ_JBIAMX010000020.1"/>
</dbReference>
<reference evidence="2 3" key="1">
    <citation type="submission" date="2024-10" db="EMBL/GenBank/DDBJ databases">
        <title>The Natural Products Discovery Center: Release of the First 8490 Sequenced Strains for Exploring Actinobacteria Biosynthetic Diversity.</title>
        <authorList>
            <person name="Kalkreuter E."/>
            <person name="Kautsar S.A."/>
            <person name="Yang D."/>
            <person name="Bader C.D."/>
            <person name="Teijaro C.N."/>
            <person name="Fluegel L."/>
            <person name="Davis C.M."/>
            <person name="Simpson J.R."/>
            <person name="Lauterbach L."/>
            <person name="Steele A.D."/>
            <person name="Gui C."/>
            <person name="Meng S."/>
            <person name="Li G."/>
            <person name="Viehrig K."/>
            <person name="Ye F."/>
            <person name="Su P."/>
            <person name="Kiefer A.F."/>
            <person name="Nichols A."/>
            <person name="Cepeda A.J."/>
            <person name="Yan W."/>
            <person name="Fan B."/>
            <person name="Jiang Y."/>
            <person name="Adhikari A."/>
            <person name="Zheng C.-J."/>
            <person name="Schuster L."/>
            <person name="Cowan T.M."/>
            <person name="Smanski M.J."/>
            <person name="Chevrette M.G."/>
            <person name="De Carvalho L.P.S."/>
            <person name="Shen B."/>
        </authorList>
    </citation>
    <scope>NUCLEOTIDE SEQUENCE [LARGE SCALE GENOMIC DNA]</scope>
    <source>
        <strain evidence="2 3">NPDC004045</strain>
    </source>
</reference>
<evidence type="ECO:0000256" key="1">
    <source>
        <dbReference type="SAM" id="Phobius"/>
    </source>
</evidence>
<evidence type="ECO:0000313" key="2">
    <source>
        <dbReference type="EMBL" id="MFF0546330.1"/>
    </source>
</evidence>
<keyword evidence="1" id="KW-0812">Transmembrane</keyword>
<evidence type="ECO:0008006" key="4">
    <source>
        <dbReference type="Google" id="ProtNLM"/>
    </source>
</evidence>
<feature type="transmembrane region" description="Helical" evidence="1">
    <location>
        <begin position="54"/>
        <end position="74"/>
    </location>
</feature>
<comment type="caution">
    <text evidence="2">The sequence shown here is derived from an EMBL/GenBank/DDBJ whole genome shotgun (WGS) entry which is preliminary data.</text>
</comment>
<proteinExistence type="predicted"/>
<sequence>MTTRALYLDAAAVRTRPRTPAFRTTVAVSAASVLFGVVAAVLPATSFDVGTGLAAALLVLFAAGFLVNGVLALVRTRRPEELVPATLTALLADGVLAAAGVVLLLAAWGQFSAGAGAVVLAGIAVATVSATVLAFTLPAD</sequence>
<accession>A0ABW6PVY5</accession>
<feature type="transmembrane region" description="Helical" evidence="1">
    <location>
        <begin position="86"/>
        <end position="108"/>
    </location>
</feature>
<keyword evidence="1" id="KW-1133">Transmembrane helix</keyword>
<dbReference type="EMBL" id="JBIAMX010000020">
    <property type="protein sequence ID" value="MFF0546330.1"/>
    <property type="molecule type" value="Genomic_DNA"/>
</dbReference>
<feature type="transmembrane region" description="Helical" evidence="1">
    <location>
        <begin position="21"/>
        <end position="42"/>
    </location>
</feature>
<feature type="transmembrane region" description="Helical" evidence="1">
    <location>
        <begin position="114"/>
        <end position="137"/>
    </location>
</feature>
<gene>
    <name evidence="2" type="ORF">ACFYTF_26195</name>
</gene>
<evidence type="ECO:0000313" key="3">
    <source>
        <dbReference type="Proteomes" id="UP001601444"/>
    </source>
</evidence>
<protein>
    <recommendedName>
        <fullName evidence="4">Integral membrane protein</fullName>
    </recommendedName>
</protein>
<name>A0ABW6PVY5_9NOCA</name>
<keyword evidence="1" id="KW-0472">Membrane</keyword>
<organism evidence="2 3">
    <name type="scientific">Nocardia thailandica</name>
    <dbReference type="NCBI Taxonomy" id="257275"/>
    <lineage>
        <taxon>Bacteria</taxon>
        <taxon>Bacillati</taxon>
        <taxon>Actinomycetota</taxon>
        <taxon>Actinomycetes</taxon>
        <taxon>Mycobacteriales</taxon>
        <taxon>Nocardiaceae</taxon>
        <taxon>Nocardia</taxon>
    </lineage>
</organism>
<dbReference type="Proteomes" id="UP001601444">
    <property type="component" value="Unassembled WGS sequence"/>
</dbReference>
<keyword evidence="3" id="KW-1185">Reference proteome</keyword>